<name>A0A4R4AB97_MARGR</name>
<comment type="caution">
    <text evidence="1">The sequence shown here is derived from an EMBL/GenBank/DDBJ whole genome shotgun (WGS) entry which is preliminary data.</text>
</comment>
<sequence length="145" mass="14979">MELSPSHLATREAACRLPALHASLALLVESSQRATLGLYGDPPPASPGDPPAEPPVVVLTLTAAAGQVDEGAHWIVLDVPLEGQIDGADLAVGTSVTWARITDGAGQWWADATVSDEAGAGEIRLIDTLLYNGAFCRLTSAILEG</sequence>
<gene>
    <name evidence="1" type="ORF">EDC29_10465</name>
</gene>
<evidence type="ECO:0000313" key="1">
    <source>
        <dbReference type="EMBL" id="TCW36282.1"/>
    </source>
</evidence>
<dbReference type="RefSeq" id="WP_132229289.1">
    <property type="nucleotide sequence ID" value="NZ_NRRH01000074.1"/>
</dbReference>
<dbReference type="EMBL" id="SMDC01000004">
    <property type="protein sequence ID" value="TCW36282.1"/>
    <property type="molecule type" value="Genomic_DNA"/>
</dbReference>
<evidence type="ECO:0000313" key="2">
    <source>
        <dbReference type="Proteomes" id="UP000295247"/>
    </source>
</evidence>
<dbReference type="AlphaFoldDB" id="A0A4R4AB97"/>
<dbReference type="Proteomes" id="UP000295247">
    <property type="component" value="Unassembled WGS sequence"/>
</dbReference>
<accession>A0A4R4AB97</accession>
<reference evidence="1 2" key="1">
    <citation type="submission" date="2019-03" db="EMBL/GenBank/DDBJ databases">
        <title>Genomic Encyclopedia of Type Strains, Phase IV (KMG-IV): sequencing the most valuable type-strain genomes for metagenomic binning, comparative biology and taxonomic classification.</title>
        <authorList>
            <person name="Goeker M."/>
        </authorList>
    </citation>
    <scope>NUCLEOTIDE SEQUENCE [LARGE SCALE GENOMIC DNA]</scope>
    <source>
        <strain evidence="1 2">DSM 203</strain>
    </source>
</reference>
<protein>
    <submittedName>
        <fullName evidence="1">Uncharacterized protein</fullName>
    </submittedName>
</protein>
<proteinExistence type="predicted"/>
<organism evidence="1 2">
    <name type="scientific">Marichromatium gracile</name>
    <name type="common">Chromatium gracile</name>
    <dbReference type="NCBI Taxonomy" id="1048"/>
    <lineage>
        <taxon>Bacteria</taxon>
        <taxon>Pseudomonadati</taxon>
        <taxon>Pseudomonadota</taxon>
        <taxon>Gammaproteobacteria</taxon>
        <taxon>Chromatiales</taxon>
        <taxon>Chromatiaceae</taxon>
        <taxon>Marichromatium</taxon>
    </lineage>
</organism>